<evidence type="ECO:0000313" key="4">
    <source>
        <dbReference type="Proteomes" id="UP000559256"/>
    </source>
</evidence>
<accession>A0A8H5FU37</accession>
<dbReference type="GO" id="GO:0004672">
    <property type="term" value="F:protein kinase activity"/>
    <property type="evidence" value="ECO:0007669"/>
    <property type="project" value="InterPro"/>
</dbReference>
<keyword evidence="4" id="KW-1185">Reference proteome</keyword>
<dbReference type="InterPro" id="IPR011009">
    <property type="entry name" value="Kinase-like_dom_sf"/>
</dbReference>
<dbReference type="InterPro" id="IPR008266">
    <property type="entry name" value="Tyr_kinase_AS"/>
</dbReference>
<gene>
    <name evidence="3" type="ORF">D9758_010221</name>
</gene>
<dbReference type="Gene3D" id="1.10.510.10">
    <property type="entry name" value="Transferase(Phosphotransferase) domain 1"/>
    <property type="match status" value="1"/>
</dbReference>
<dbReference type="PANTHER" id="PTHR38248">
    <property type="entry name" value="FUNK1 6"/>
    <property type="match status" value="1"/>
</dbReference>
<feature type="domain" description="Protein kinase" evidence="2">
    <location>
        <begin position="377"/>
        <end position="654"/>
    </location>
</feature>
<sequence length="654" mass="74872">MPLYIVQNESFQQPVSTTCQNPLLSPEASYPTPVSSFMSAINRVTERTEGLSSTSLSKGIATTKANDKAGDLQEWLLQDFNNCYHLTIHDFIKVIFGLTHDRLVELKARMDNKVMSNPDFQASWKKFSESAKVVRPEEPLTGLKRKRETPGRRASNSEGQDDEGKSLPVRYQTLFDLLPSSVISQDMLPSYTSLSHPYTRNVYNKRQKTGMGTVQRYQEDEDEDEDESITTTQGMKVETLVQCANYRLEMLSRGILQYHALGLVIDGMWFQCCYYDRSAIVHSNPINLDEKDHLLLLLVVLNELKVHKPFVSPIPDRTTEVFPLLDPVYCEGYDDYHELASGQEKGLVHDRSGRNAFHGYRLVLDKETELTLGQTIQRSHSIIGRGTTVLHAKCLKGHWGKEGDEVVVKISFVDEGRLSEAKLMDLAKEKAVEDHAWALEHLPEILSVHEYPNSKDSPESRLFEFMRDKLKADSTYELRILRILVLRPLKPITQLNDPKDFAQVFYDILQIHRWLVDHAKILHRDISQNNIMYRVLKDDKVRGVLNDFDLASKLPMSRSHSSQTRSGTRLFMSHELLIPPDQPGLGHFYRHDLESIYYVMLILFANYDKVQEDNNAQKKGIQKVSDHYKAWFKGTDELVGLLKLAALNQSISES</sequence>
<evidence type="ECO:0000259" key="2">
    <source>
        <dbReference type="PROSITE" id="PS50011"/>
    </source>
</evidence>
<dbReference type="PANTHER" id="PTHR38248:SF2">
    <property type="entry name" value="FUNK1 11"/>
    <property type="match status" value="1"/>
</dbReference>
<dbReference type="AlphaFoldDB" id="A0A8H5FU37"/>
<protein>
    <recommendedName>
        <fullName evidence="2">Protein kinase domain-containing protein</fullName>
    </recommendedName>
</protein>
<dbReference type="PROSITE" id="PS50011">
    <property type="entry name" value="PROTEIN_KINASE_DOM"/>
    <property type="match status" value="1"/>
</dbReference>
<dbReference type="InterPro" id="IPR040976">
    <property type="entry name" value="Pkinase_fungal"/>
</dbReference>
<feature type="region of interest" description="Disordered" evidence="1">
    <location>
        <begin position="135"/>
        <end position="165"/>
    </location>
</feature>
<dbReference type="Proteomes" id="UP000559256">
    <property type="component" value="Unassembled WGS sequence"/>
</dbReference>
<name>A0A8H5FU37_9AGAR</name>
<reference evidence="3 4" key="1">
    <citation type="journal article" date="2020" name="ISME J.">
        <title>Uncovering the hidden diversity of litter-decomposition mechanisms in mushroom-forming fungi.</title>
        <authorList>
            <person name="Floudas D."/>
            <person name="Bentzer J."/>
            <person name="Ahren D."/>
            <person name="Johansson T."/>
            <person name="Persson P."/>
            <person name="Tunlid A."/>
        </authorList>
    </citation>
    <scope>NUCLEOTIDE SEQUENCE [LARGE SCALE GENOMIC DNA]</scope>
    <source>
        <strain evidence="3 4">CBS 291.85</strain>
    </source>
</reference>
<feature type="compositionally biased region" description="Acidic residues" evidence="1">
    <location>
        <begin position="219"/>
        <end position="228"/>
    </location>
</feature>
<dbReference type="PROSITE" id="PS00109">
    <property type="entry name" value="PROTEIN_KINASE_TYR"/>
    <property type="match status" value="1"/>
</dbReference>
<dbReference type="InterPro" id="IPR000719">
    <property type="entry name" value="Prot_kinase_dom"/>
</dbReference>
<dbReference type="EMBL" id="JAACJM010000079">
    <property type="protein sequence ID" value="KAF5349780.1"/>
    <property type="molecule type" value="Genomic_DNA"/>
</dbReference>
<comment type="caution">
    <text evidence="3">The sequence shown here is derived from an EMBL/GenBank/DDBJ whole genome shotgun (WGS) entry which is preliminary data.</text>
</comment>
<feature type="region of interest" description="Disordered" evidence="1">
    <location>
        <begin position="212"/>
        <end position="231"/>
    </location>
</feature>
<dbReference type="GO" id="GO:0005524">
    <property type="term" value="F:ATP binding"/>
    <property type="evidence" value="ECO:0007669"/>
    <property type="project" value="InterPro"/>
</dbReference>
<proteinExistence type="predicted"/>
<dbReference type="OrthoDB" id="5569250at2759"/>
<evidence type="ECO:0000256" key="1">
    <source>
        <dbReference type="SAM" id="MobiDB-lite"/>
    </source>
</evidence>
<dbReference type="SUPFAM" id="SSF56112">
    <property type="entry name" value="Protein kinase-like (PK-like)"/>
    <property type="match status" value="1"/>
</dbReference>
<organism evidence="3 4">
    <name type="scientific">Tetrapyrgos nigripes</name>
    <dbReference type="NCBI Taxonomy" id="182062"/>
    <lineage>
        <taxon>Eukaryota</taxon>
        <taxon>Fungi</taxon>
        <taxon>Dikarya</taxon>
        <taxon>Basidiomycota</taxon>
        <taxon>Agaricomycotina</taxon>
        <taxon>Agaricomycetes</taxon>
        <taxon>Agaricomycetidae</taxon>
        <taxon>Agaricales</taxon>
        <taxon>Marasmiineae</taxon>
        <taxon>Marasmiaceae</taxon>
        <taxon>Tetrapyrgos</taxon>
    </lineage>
</organism>
<dbReference type="Pfam" id="PF17667">
    <property type="entry name" value="Pkinase_fungal"/>
    <property type="match status" value="1"/>
</dbReference>
<evidence type="ECO:0000313" key="3">
    <source>
        <dbReference type="EMBL" id="KAF5349780.1"/>
    </source>
</evidence>